<feature type="transmembrane region" description="Helical" evidence="7">
    <location>
        <begin position="283"/>
        <end position="304"/>
    </location>
</feature>
<feature type="transmembrane region" description="Helical" evidence="7">
    <location>
        <begin position="215"/>
        <end position="236"/>
    </location>
</feature>
<proteinExistence type="predicted"/>
<keyword evidence="10" id="KW-1185">Reference proteome</keyword>
<feature type="domain" description="Major facilitator superfamily (MFS) profile" evidence="8">
    <location>
        <begin position="11"/>
        <end position="419"/>
    </location>
</feature>
<sequence length="419" mass="43766">MTRRRHGRRLASLAAVLAIFTAIFASNVPTPLYAVWQVHWEFTSTALTAVFAVYVVGVIAMLPTIGALSDVAGRREVLVPGLLCIAAAGVVFAVATNIYWLGAGRLLTGVGTGIVTGTATAALVELDPDNNWVRAAAISALTFTAGATAGPLFSSALLHLGLWPLVTPFVVVGLLALTTAVLLVSVRWPRRIGRRRPDFRLRDWRPTRLSVPRPILGSFLFAGAAMCLSWSAGSLYASLGPSLATELVAIDNRALAGLYAAAFQLVAGIGQFTARRQEPRQTLLFGPVLLAAGMTICVTGIVLISPLIFAVGTVTTAFGAGVTAIGAVATVSREAPADRRGEIVSSFYVLAYLTMASVVLGVGSASDWIGLRQTMVGLGGLTLLAAGMVIAVGLRSGRVGVRRPAQPAADRNNSRQPEA</sequence>
<dbReference type="PROSITE" id="PS50850">
    <property type="entry name" value="MFS"/>
    <property type="match status" value="1"/>
</dbReference>
<dbReference type="STRING" id="406100.SAMN04488052_102650"/>
<feature type="transmembrane region" description="Helical" evidence="7">
    <location>
        <begin position="256"/>
        <end position="274"/>
    </location>
</feature>
<keyword evidence="3" id="KW-1003">Cell membrane</keyword>
<feature type="transmembrane region" description="Helical" evidence="7">
    <location>
        <begin position="49"/>
        <end position="68"/>
    </location>
</feature>
<dbReference type="Pfam" id="PF07690">
    <property type="entry name" value="MFS_1"/>
    <property type="match status" value="1"/>
</dbReference>
<dbReference type="OrthoDB" id="7283458at2"/>
<dbReference type="EMBL" id="FOEG01000002">
    <property type="protein sequence ID" value="SEO75813.1"/>
    <property type="molecule type" value="Genomic_DNA"/>
</dbReference>
<evidence type="ECO:0000256" key="6">
    <source>
        <dbReference type="ARBA" id="ARBA00023136"/>
    </source>
</evidence>
<dbReference type="InterPro" id="IPR036259">
    <property type="entry name" value="MFS_trans_sf"/>
</dbReference>
<dbReference type="GO" id="GO:0022857">
    <property type="term" value="F:transmembrane transporter activity"/>
    <property type="evidence" value="ECO:0007669"/>
    <property type="project" value="InterPro"/>
</dbReference>
<feature type="transmembrane region" description="Helical" evidence="7">
    <location>
        <begin position="165"/>
        <end position="186"/>
    </location>
</feature>
<dbReference type="Gene3D" id="1.20.1250.20">
    <property type="entry name" value="MFS general substrate transporter like domains"/>
    <property type="match status" value="1"/>
</dbReference>
<dbReference type="RefSeq" id="WP_091641771.1">
    <property type="nucleotide sequence ID" value="NZ_FOEG01000002.1"/>
</dbReference>
<dbReference type="GO" id="GO:0005886">
    <property type="term" value="C:plasma membrane"/>
    <property type="evidence" value="ECO:0007669"/>
    <property type="project" value="UniProtKB-SubCell"/>
</dbReference>
<dbReference type="PANTHER" id="PTHR23517:SF13">
    <property type="entry name" value="MAJOR FACILITATOR SUPERFAMILY MFS_1"/>
    <property type="match status" value="1"/>
</dbReference>
<feature type="transmembrane region" description="Helical" evidence="7">
    <location>
        <begin position="77"/>
        <end position="100"/>
    </location>
</feature>
<evidence type="ECO:0000256" key="1">
    <source>
        <dbReference type="ARBA" id="ARBA00004651"/>
    </source>
</evidence>
<evidence type="ECO:0000256" key="4">
    <source>
        <dbReference type="ARBA" id="ARBA00022692"/>
    </source>
</evidence>
<reference evidence="9 10" key="1">
    <citation type="submission" date="2016-10" db="EMBL/GenBank/DDBJ databases">
        <authorList>
            <person name="de Groot N.N."/>
        </authorList>
    </citation>
    <scope>NUCLEOTIDE SEQUENCE [LARGE SCALE GENOMIC DNA]</scope>
    <source>
        <strain evidence="9 10">CGMCC 1.6291</strain>
    </source>
</reference>
<protein>
    <submittedName>
        <fullName evidence="9">Predicted arabinose efflux permease, MFS family</fullName>
    </submittedName>
</protein>
<feature type="transmembrane region" description="Helical" evidence="7">
    <location>
        <begin position="343"/>
        <end position="363"/>
    </location>
</feature>
<evidence type="ECO:0000256" key="3">
    <source>
        <dbReference type="ARBA" id="ARBA00022475"/>
    </source>
</evidence>
<feature type="transmembrane region" description="Helical" evidence="7">
    <location>
        <begin position="136"/>
        <end position="159"/>
    </location>
</feature>
<evidence type="ECO:0000256" key="7">
    <source>
        <dbReference type="SAM" id="Phobius"/>
    </source>
</evidence>
<dbReference type="AlphaFoldDB" id="A0A1H8SCA0"/>
<name>A0A1H8SCA0_9GAMM</name>
<gene>
    <name evidence="9" type="ORF">SAMN04488052_102650</name>
</gene>
<organism evidence="9 10">
    <name type="scientific">Aquisalimonas asiatica</name>
    <dbReference type="NCBI Taxonomy" id="406100"/>
    <lineage>
        <taxon>Bacteria</taxon>
        <taxon>Pseudomonadati</taxon>
        <taxon>Pseudomonadota</taxon>
        <taxon>Gammaproteobacteria</taxon>
        <taxon>Chromatiales</taxon>
        <taxon>Ectothiorhodospiraceae</taxon>
        <taxon>Aquisalimonas</taxon>
    </lineage>
</organism>
<dbReference type="InterPro" id="IPR050171">
    <property type="entry name" value="MFS_Transporters"/>
</dbReference>
<evidence type="ECO:0000313" key="9">
    <source>
        <dbReference type="EMBL" id="SEO75813.1"/>
    </source>
</evidence>
<keyword evidence="4 7" id="KW-0812">Transmembrane</keyword>
<dbReference type="PANTHER" id="PTHR23517">
    <property type="entry name" value="RESISTANCE PROTEIN MDTM, PUTATIVE-RELATED-RELATED"/>
    <property type="match status" value="1"/>
</dbReference>
<evidence type="ECO:0000313" key="10">
    <source>
        <dbReference type="Proteomes" id="UP000199657"/>
    </source>
</evidence>
<dbReference type="InterPro" id="IPR020846">
    <property type="entry name" value="MFS_dom"/>
</dbReference>
<keyword evidence="5 7" id="KW-1133">Transmembrane helix</keyword>
<keyword evidence="2" id="KW-0813">Transport</keyword>
<comment type="subcellular location">
    <subcellularLocation>
        <location evidence="1">Cell membrane</location>
        <topology evidence="1">Multi-pass membrane protein</topology>
    </subcellularLocation>
</comment>
<dbReference type="PROSITE" id="PS00216">
    <property type="entry name" value="SUGAR_TRANSPORT_1"/>
    <property type="match status" value="1"/>
</dbReference>
<dbReference type="SUPFAM" id="SSF103473">
    <property type="entry name" value="MFS general substrate transporter"/>
    <property type="match status" value="1"/>
</dbReference>
<evidence type="ECO:0000256" key="2">
    <source>
        <dbReference type="ARBA" id="ARBA00022448"/>
    </source>
</evidence>
<dbReference type="Proteomes" id="UP000199657">
    <property type="component" value="Unassembled WGS sequence"/>
</dbReference>
<dbReference type="InterPro" id="IPR005829">
    <property type="entry name" value="Sugar_transporter_CS"/>
</dbReference>
<accession>A0A1H8SCA0</accession>
<keyword evidence="6 7" id="KW-0472">Membrane</keyword>
<feature type="transmembrane region" description="Helical" evidence="7">
    <location>
        <begin position="375"/>
        <end position="394"/>
    </location>
</feature>
<feature type="transmembrane region" description="Helical" evidence="7">
    <location>
        <begin position="310"/>
        <end position="331"/>
    </location>
</feature>
<dbReference type="InterPro" id="IPR011701">
    <property type="entry name" value="MFS"/>
</dbReference>
<evidence type="ECO:0000259" key="8">
    <source>
        <dbReference type="PROSITE" id="PS50850"/>
    </source>
</evidence>
<evidence type="ECO:0000256" key="5">
    <source>
        <dbReference type="ARBA" id="ARBA00022989"/>
    </source>
</evidence>
<feature type="transmembrane region" description="Helical" evidence="7">
    <location>
        <begin position="106"/>
        <end position="124"/>
    </location>
</feature>